<keyword evidence="6" id="KW-1185">Reference proteome</keyword>
<feature type="region of interest" description="Disordered" evidence="2">
    <location>
        <begin position="1"/>
        <end position="21"/>
    </location>
</feature>
<dbReference type="Gene3D" id="2.40.128.130">
    <property type="entry name" value="Autotransporter beta-domain"/>
    <property type="match status" value="1"/>
</dbReference>
<dbReference type="InterPro" id="IPR012332">
    <property type="entry name" value="Autotransporter_pectin_lyase_C"/>
</dbReference>
<feature type="chain" id="PRO_5047259177" evidence="3">
    <location>
        <begin position="47"/>
        <end position="1175"/>
    </location>
</feature>
<evidence type="ECO:0000256" key="1">
    <source>
        <dbReference type="ARBA" id="ARBA00022729"/>
    </source>
</evidence>
<dbReference type="PANTHER" id="PTHR35037:SF3">
    <property type="entry name" value="C-TERMINAL REGION OF AIDA-LIKE PROTEIN"/>
    <property type="match status" value="1"/>
</dbReference>
<dbReference type="PANTHER" id="PTHR35037">
    <property type="entry name" value="C-TERMINAL REGION OF AIDA-LIKE PROTEIN"/>
    <property type="match status" value="1"/>
</dbReference>
<dbReference type="Pfam" id="PF12951">
    <property type="entry name" value="PATR"/>
    <property type="match status" value="4"/>
</dbReference>
<dbReference type="Pfam" id="PF18883">
    <property type="entry name" value="AC_1"/>
    <property type="match status" value="1"/>
</dbReference>
<proteinExistence type="predicted"/>
<dbReference type="InterPro" id="IPR013425">
    <property type="entry name" value="Autotrns_rpt"/>
</dbReference>
<dbReference type="InterPro" id="IPR043990">
    <property type="entry name" value="AC_1"/>
</dbReference>
<dbReference type="Pfam" id="PF03797">
    <property type="entry name" value="Autotransporter"/>
    <property type="match status" value="1"/>
</dbReference>
<reference evidence="5 6" key="1">
    <citation type="submission" date="2023-08" db="EMBL/GenBank/DDBJ databases">
        <title>Implementing the SeqCode for naming new Mesorhizobium species isolated from Vachellia karroo root nodules.</title>
        <authorList>
            <person name="Van Lill M."/>
        </authorList>
    </citation>
    <scope>NUCLEOTIDE SEQUENCE [LARGE SCALE GENOMIC DNA]</scope>
    <source>
        <strain evidence="5 6">VK22B</strain>
    </source>
</reference>
<protein>
    <submittedName>
        <fullName evidence="5">Autotransporter outer membrane beta-barrel domain-containing protein</fullName>
    </submittedName>
</protein>
<dbReference type="InterPro" id="IPR036709">
    <property type="entry name" value="Autotransporte_beta_dom_sf"/>
</dbReference>
<dbReference type="PROSITE" id="PS51208">
    <property type="entry name" value="AUTOTRANSPORTER"/>
    <property type="match status" value="1"/>
</dbReference>
<comment type="caution">
    <text evidence="5">The sequence shown here is derived from an EMBL/GenBank/DDBJ whole genome shotgun (WGS) entry which is preliminary data.</text>
</comment>
<evidence type="ECO:0000256" key="3">
    <source>
        <dbReference type="SAM" id="SignalP"/>
    </source>
</evidence>
<dbReference type="NCBIfam" id="TIGR02601">
    <property type="entry name" value="autotrns_rpt"/>
    <property type="match status" value="3"/>
</dbReference>
<dbReference type="InterPro" id="IPR006315">
    <property type="entry name" value="OM_autotransptr_brl_dom"/>
</dbReference>
<dbReference type="Gene3D" id="2.160.20.20">
    <property type="match status" value="1"/>
</dbReference>
<dbReference type="SUPFAM" id="SSF51126">
    <property type="entry name" value="Pectin lyase-like"/>
    <property type="match status" value="2"/>
</dbReference>
<feature type="domain" description="Autotransporter" evidence="4">
    <location>
        <begin position="893"/>
        <end position="1175"/>
    </location>
</feature>
<feature type="signal peptide" evidence="3">
    <location>
        <begin position="1"/>
        <end position="46"/>
    </location>
</feature>
<evidence type="ECO:0000313" key="6">
    <source>
        <dbReference type="Proteomes" id="UP001271249"/>
    </source>
</evidence>
<keyword evidence="1 3" id="KW-0732">Signal</keyword>
<dbReference type="CDD" id="cd01344">
    <property type="entry name" value="PL2_Passenger_AT"/>
    <property type="match status" value="1"/>
</dbReference>
<gene>
    <name evidence="5" type="ORF">RFN29_10115</name>
</gene>
<dbReference type="InterPro" id="IPR011050">
    <property type="entry name" value="Pectin_lyase_fold/virulence"/>
</dbReference>
<dbReference type="InterPro" id="IPR051551">
    <property type="entry name" value="Autotransporter_adhesion"/>
</dbReference>
<name>A0ABU4YYA3_9HYPH</name>
<dbReference type="Proteomes" id="UP001271249">
    <property type="component" value="Unassembled WGS sequence"/>
</dbReference>
<dbReference type="InterPro" id="IPR005546">
    <property type="entry name" value="Autotransporte_beta"/>
</dbReference>
<dbReference type="NCBIfam" id="TIGR01414">
    <property type="entry name" value="autotrans_barl"/>
    <property type="match status" value="1"/>
</dbReference>
<sequence length="1175" mass="115891">MSSISIADVRRRRPSRPNCSSRAALSSASLIALTAMLASAPRSAFAANECGAPVGGVVTCSGSSYPSPGISYNVNGLTVILDNPSLVAQKTTSGGGAVYLLSGAINVNDLVVNALSFQSLQTTQPLAAAINVANQGTAGNAIIRMDTGTATSASASTLGALLANITNNAGTGDALLMLNGGQVINTGTGYGATAQNAGTGNAGITMTGGSVSSASGAGLRAMITNTASSGAASVTIGGGTVTAASGTGVLSQSELGSAGITMTGGTVKVQGGTNPALSAVVNNAASTGTISIVMSGGTVTNNGSGDGLFASNKGTGTYDISVTGGTVTGGSGTGAAIHGGAAAGGTIAIGSGAIVNAGASGIALNQTGGAATITTAGAVTGNINLSVANNVLGITGGTIDGNISGGGNSALKFDLGSGSFVYGAAYAISGMDSVAMNSGSAQIDGSLATNTLAVNGGRLILNSAATVSSGGTMISAGTLQLGNGGASGSITGDVTNNGTLAFDRSDAYSFAGTISGSGTVDQAGSGTTILTTDNSYTGGTMISAGTLQLGNGGTSGSILGDVTNNGTFVFNRSDAYSFAGTISGSGTVNQAGSGTTILTADNSYTGGTTISAGTLQLGNGGTSGSILGDVTNNGTLTFDRSDVYILDGVISGSGAIRQIGSGLTRLTGDSSGFTGTTSVVAGTLSVNGSLCGGMDVLAGGRLQGIGTVCDTTSAGTIAPGNSIGTLTVNGNYTGNGGTLEIETVLGGDASATDRLVVTGDTSGSTNVKVINVGGSGAQTVEGIKIIDVGGASGGTFSLLGDYVFQGDQAVVAGAYAYRLYKNGVSTPNDGDWYLRSALINGPVPDPSPLYAPGAPLYEAYAGVLQSFNQLGTLQQRTDGRSWAAGNSTADVEGNSKAQGIWGRIEAAHGHLEPGTSTTGTDYDVDTWKLQAGLDGALVESEAGTLIGGLSVHYGTASADVSSIFGLGDIDTTGYGLGGTLTWYGNNGLYVDAQGQLTWYDSDLHSATLSRTLTKGNNSFGYALSIETGQKIGLAARWSLTPQAQLSYSSVRFDDLTDPYGAAVSLRDGDTLIGRLGLSADYDKEWKDAAGQVSRSSVYGIANLYYDFLDGSDVDVSGKRFVSENRALWGGLGLGGSYSWSDERYSINGEAFAHTSLQDFGDSYSIGGKVSLNVKW</sequence>
<evidence type="ECO:0000256" key="2">
    <source>
        <dbReference type="SAM" id="MobiDB-lite"/>
    </source>
</evidence>
<evidence type="ECO:0000259" key="4">
    <source>
        <dbReference type="PROSITE" id="PS51208"/>
    </source>
</evidence>
<dbReference type="RefSeq" id="WP_320225959.1">
    <property type="nucleotide sequence ID" value="NZ_JAVIJC010000008.1"/>
</dbReference>
<organism evidence="5 6">
    <name type="scientific">Mesorhizobium captivum</name>
    <dbReference type="NCBI Taxonomy" id="3072319"/>
    <lineage>
        <taxon>Bacteria</taxon>
        <taxon>Pseudomonadati</taxon>
        <taxon>Pseudomonadota</taxon>
        <taxon>Alphaproteobacteria</taxon>
        <taxon>Hyphomicrobiales</taxon>
        <taxon>Phyllobacteriaceae</taxon>
        <taxon>Mesorhizobium</taxon>
    </lineage>
</organism>
<evidence type="ECO:0000313" key="5">
    <source>
        <dbReference type="EMBL" id="MDX8491936.1"/>
    </source>
</evidence>
<dbReference type="SMART" id="SM00869">
    <property type="entry name" value="Autotransporter"/>
    <property type="match status" value="1"/>
</dbReference>
<dbReference type="EMBL" id="JAVIJC010000008">
    <property type="protein sequence ID" value="MDX8491936.1"/>
    <property type="molecule type" value="Genomic_DNA"/>
</dbReference>
<accession>A0ABU4YYA3</accession>
<dbReference type="SUPFAM" id="SSF103515">
    <property type="entry name" value="Autotransporter"/>
    <property type="match status" value="1"/>
</dbReference>